<dbReference type="InterPro" id="IPR003594">
    <property type="entry name" value="HATPase_dom"/>
</dbReference>
<evidence type="ECO:0000313" key="16">
    <source>
        <dbReference type="Proteomes" id="UP000315439"/>
    </source>
</evidence>
<dbReference type="InterPro" id="IPR001789">
    <property type="entry name" value="Sig_transdc_resp-reg_receiver"/>
</dbReference>
<dbReference type="SUPFAM" id="SSF63829">
    <property type="entry name" value="Calcium-dependent phosphotriesterase"/>
    <property type="match status" value="1"/>
</dbReference>
<dbReference type="CDD" id="cd00082">
    <property type="entry name" value="HisKA"/>
    <property type="match status" value="1"/>
</dbReference>
<protein>
    <recommendedName>
        <fullName evidence="2">histidine kinase</fullName>
        <ecNumber evidence="2">2.7.13.3</ecNumber>
    </recommendedName>
</protein>
<dbReference type="InterPro" id="IPR036097">
    <property type="entry name" value="HisK_dim/P_sf"/>
</dbReference>
<dbReference type="SUPFAM" id="SSF46689">
    <property type="entry name" value="Homeodomain-like"/>
    <property type="match status" value="1"/>
</dbReference>
<dbReference type="SUPFAM" id="SSF50998">
    <property type="entry name" value="Quinoprotein alcohol dehydrogenase-like"/>
    <property type="match status" value="1"/>
</dbReference>
<dbReference type="InterPro" id="IPR005467">
    <property type="entry name" value="His_kinase_dom"/>
</dbReference>
<dbReference type="Pfam" id="PF02518">
    <property type="entry name" value="HATPase_c"/>
    <property type="match status" value="1"/>
</dbReference>
<dbReference type="SMART" id="SM00448">
    <property type="entry name" value="REC"/>
    <property type="match status" value="1"/>
</dbReference>
<evidence type="ECO:0000259" key="13">
    <source>
        <dbReference type="PROSITE" id="PS50109"/>
    </source>
</evidence>
<feature type="signal peptide" evidence="11">
    <location>
        <begin position="1"/>
        <end position="21"/>
    </location>
</feature>
<dbReference type="PRINTS" id="PR00344">
    <property type="entry name" value="BCTRLSENSOR"/>
</dbReference>
<dbReference type="GO" id="GO:0043565">
    <property type="term" value="F:sequence-specific DNA binding"/>
    <property type="evidence" value="ECO:0007669"/>
    <property type="project" value="InterPro"/>
</dbReference>
<proteinExistence type="predicted"/>
<dbReference type="OrthoDB" id="9772100at2"/>
<dbReference type="GO" id="GO:0003700">
    <property type="term" value="F:DNA-binding transcription factor activity"/>
    <property type="evidence" value="ECO:0007669"/>
    <property type="project" value="InterPro"/>
</dbReference>
<dbReference type="PANTHER" id="PTHR43547">
    <property type="entry name" value="TWO-COMPONENT HISTIDINE KINASE"/>
    <property type="match status" value="1"/>
</dbReference>
<keyword evidence="10" id="KW-0175">Coiled coil</keyword>
<dbReference type="Gene3D" id="3.30.565.10">
    <property type="entry name" value="Histidine kinase-like ATPase, C-terminal domain"/>
    <property type="match status" value="1"/>
</dbReference>
<dbReference type="InterPro" id="IPR018060">
    <property type="entry name" value="HTH_AraC"/>
</dbReference>
<dbReference type="SUPFAM" id="SSF47384">
    <property type="entry name" value="Homodimeric domain of signal transducing histidine kinase"/>
    <property type="match status" value="1"/>
</dbReference>
<gene>
    <name evidence="15" type="ORF">FLL46_01140</name>
</gene>
<sequence>MRLTSFLCALLFCFVSYSAHSEVSATNATTKINNGLFSPILYRANTNSDRTFSPDAAIAQDDKGFIWYGSGGGLFRYDGYEYKKTKLKLPTGEVEGLHVLALLPDKEHLWIGTLSEGLFHYNMRTGEATQYNKEKGDSSSLADTHVMGLAFDHSSQLWVTTSKGLSRFDATTKTFQNFVSSEQPKNPYANYIFDLAFDSDNRLWLATANGIAHFDHESQAFHRVYTDSVSSDEYKKELKDIVVSRILIASDERIWLTTFSAGVFVIDHKKREFFALPMEEEGKGKTHAGITQAGDQIWVSGTEGVQVRNAVTGALEHVIKADLPHKHGLSNNQVFELMTSRSGLVWLSTLKGLQFYNPFNKAFQMISASKEDSKQLFESGILNVYLLGDENLLVVARDKVVTFNLTNGNISTFLENFDKDVGGIHSVIRESETVFWFGSANGKILRFDAESKESLMIKAPTPEVTKANHIKVLIVQNEKYLWFSSSAGNHRLNIKTLEFEPVVNSAGDMIRATQRKAIETCDGQLLLLASGGIGLVTKGKTELRAFTKSSGLETVKGSDLRNFEKDNQCNIYVSHNNGIDKLIEIDEDELIFEPFAAEVVKKTERVKTLLQLKNGNFWYGTEYYIDSNGRELSHFLSADGNIDDTERPDLLNMRDGRIISVSTQQMLLVNPDEFKAWQYQPPLVITEAKVEGEEVVVNSAEQGLSLKPGQTNFSVRFSSLDYTEPKSNLYRYKMLGSDDKWQEVSSELRFINYQSLTPGHYQLLIQGSNRHGEWSENSILLNIEASPFFYQTLWFKWLVGLVIVVSLFWLMQWRIRKVSAQQKVLAEIKMKAERTELVQELLEKKNNLLANISHEFKTPLTLILGPLKSLINHSENKQQSDDLQLVKRNAQRLQRMVEQILELARLDYYQEEQNGVINMSDLTRHICQSLESLFVSHQVTFTMDIEGELFVALTSDSAEKILVNLLTNAVKYNRDNGSVNLELKSVDGKIILSVSDTGIGIDVNELEMLFQRFVRLNQRHNKNIQGSGLGLALVKELVEQVDGEIRVASQTGEGTTFTISLPQAEVPALQQEVELDEEYIQQEMDILDSWENANNKLNADDSIDNQDLDSYNGKPRLLIVEDSIDMQQFIGQCLAPHFQCRFADDGQQGIAIALEMVPDIIVTDLMMPNKSGYELAQTLRADERTSHIPIIMLTAKGDNQSRIDAWKSDIDAYLAKPFDSEELVIRAKNILNIRQMLGRRLGHLIHSPNQDAKSKQEKKSDLAELSPKDQQFLNRLEVFVGEAYQQPDLDLKTTAKVIAMSERQLQRKLKALLDQTLRDYLRLYRLQRAAELLAKGHQITQVSLDVGFTTANYFSQCFKAHYGMSPSDYQSENSL</sequence>
<dbReference type="PANTHER" id="PTHR43547:SF2">
    <property type="entry name" value="HYBRID SIGNAL TRANSDUCTION HISTIDINE KINASE C"/>
    <property type="match status" value="1"/>
</dbReference>
<dbReference type="SUPFAM" id="SSF55874">
    <property type="entry name" value="ATPase domain of HSP90 chaperone/DNA topoisomerase II/histidine kinase"/>
    <property type="match status" value="1"/>
</dbReference>
<evidence type="ECO:0000256" key="3">
    <source>
        <dbReference type="ARBA" id="ARBA00022553"/>
    </source>
</evidence>
<dbReference type="RefSeq" id="WP_142891581.1">
    <property type="nucleotide sequence ID" value="NZ_ML660160.1"/>
</dbReference>
<evidence type="ECO:0000256" key="1">
    <source>
        <dbReference type="ARBA" id="ARBA00000085"/>
    </source>
</evidence>
<evidence type="ECO:0000256" key="4">
    <source>
        <dbReference type="ARBA" id="ARBA00022679"/>
    </source>
</evidence>
<dbReference type="Gene3D" id="3.40.50.2300">
    <property type="match status" value="1"/>
</dbReference>
<dbReference type="InterPro" id="IPR013783">
    <property type="entry name" value="Ig-like_fold"/>
</dbReference>
<dbReference type="PROSITE" id="PS50110">
    <property type="entry name" value="RESPONSE_REGULATORY"/>
    <property type="match status" value="1"/>
</dbReference>
<evidence type="ECO:0000256" key="2">
    <source>
        <dbReference type="ARBA" id="ARBA00012438"/>
    </source>
</evidence>
<comment type="catalytic activity">
    <reaction evidence="1">
        <text>ATP + protein L-histidine = ADP + protein N-phospho-L-histidine.</text>
        <dbReference type="EC" id="2.7.13.3"/>
    </reaction>
</comment>
<evidence type="ECO:0000256" key="8">
    <source>
        <dbReference type="ARBA" id="ARBA00023163"/>
    </source>
</evidence>
<dbReference type="GO" id="GO:0005886">
    <property type="term" value="C:plasma membrane"/>
    <property type="evidence" value="ECO:0007669"/>
    <property type="project" value="UniProtKB-ARBA"/>
</dbReference>
<dbReference type="PROSITE" id="PS00041">
    <property type="entry name" value="HTH_ARAC_FAMILY_1"/>
    <property type="match status" value="1"/>
</dbReference>
<organism evidence="15 16">
    <name type="scientific">Aliikangiella coralliicola</name>
    <dbReference type="NCBI Taxonomy" id="2592383"/>
    <lineage>
        <taxon>Bacteria</taxon>
        <taxon>Pseudomonadati</taxon>
        <taxon>Pseudomonadota</taxon>
        <taxon>Gammaproteobacteria</taxon>
        <taxon>Oceanospirillales</taxon>
        <taxon>Pleioneaceae</taxon>
        <taxon>Aliikangiella</taxon>
    </lineage>
</organism>
<dbReference type="PROSITE" id="PS50109">
    <property type="entry name" value="HIS_KIN"/>
    <property type="match status" value="1"/>
</dbReference>
<evidence type="ECO:0000256" key="9">
    <source>
        <dbReference type="PROSITE-ProRule" id="PRU00169"/>
    </source>
</evidence>
<accession>A0A545UJ76</accession>
<feature type="domain" description="Histidine kinase" evidence="13">
    <location>
        <begin position="851"/>
        <end position="1065"/>
    </location>
</feature>
<evidence type="ECO:0000256" key="6">
    <source>
        <dbReference type="ARBA" id="ARBA00023015"/>
    </source>
</evidence>
<evidence type="ECO:0000259" key="14">
    <source>
        <dbReference type="PROSITE" id="PS50110"/>
    </source>
</evidence>
<comment type="caution">
    <text evidence="15">The sequence shown here is derived from an EMBL/GenBank/DDBJ whole genome shotgun (WGS) entry which is preliminary data.</text>
</comment>
<dbReference type="SMART" id="SM00342">
    <property type="entry name" value="HTH_ARAC"/>
    <property type="match status" value="1"/>
</dbReference>
<evidence type="ECO:0000256" key="5">
    <source>
        <dbReference type="ARBA" id="ARBA00022777"/>
    </source>
</evidence>
<evidence type="ECO:0000313" key="15">
    <source>
        <dbReference type="EMBL" id="TQV89517.1"/>
    </source>
</evidence>
<dbReference type="Pfam" id="PF07495">
    <property type="entry name" value="Y_Y_Y"/>
    <property type="match status" value="1"/>
</dbReference>
<dbReference type="SMART" id="SM00387">
    <property type="entry name" value="HATPase_c"/>
    <property type="match status" value="1"/>
</dbReference>
<dbReference type="InterPro" id="IPR011123">
    <property type="entry name" value="Y_Y_Y"/>
</dbReference>
<dbReference type="Gene3D" id="2.60.40.10">
    <property type="entry name" value="Immunoglobulins"/>
    <property type="match status" value="1"/>
</dbReference>
<keyword evidence="16" id="KW-1185">Reference proteome</keyword>
<dbReference type="InterPro" id="IPR015943">
    <property type="entry name" value="WD40/YVTN_repeat-like_dom_sf"/>
</dbReference>
<dbReference type="InterPro" id="IPR018062">
    <property type="entry name" value="HTH_AraC-typ_CS"/>
</dbReference>
<dbReference type="FunFam" id="3.30.565.10:FF:000006">
    <property type="entry name" value="Sensor histidine kinase WalK"/>
    <property type="match status" value="1"/>
</dbReference>
<feature type="modified residue" description="4-aspartylphosphate" evidence="9">
    <location>
        <position position="1164"/>
    </location>
</feature>
<dbReference type="Pfam" id="PF00512">
    <property type="entry name" value="HisKA"/>
    <property type="match status" value="1"/>
</dbReference>
<dbReference type="EC" id="2.7.13.3" evidence="2"/>
<dbReference type="EMBL" id="VIKS01000001">
    <property type="protein sequence ID" value="TQV89517.1"/>
    <property type="molecule type" value="Genomic_DNA"/>
</dbReference>
<feature type="domain" description="HTH araC/xylS-type" evidence="12">
    <location>
        <begin position="1274"/>
        <end position="1372"/>
    </location>
</feature>
<dbReference type="Gene3D" id="1.10.10.60">
    <property type="entry name" value="Homeodomain-like"/>
    <property type="match status" value="1"/>
</dbReference>
<dbReference type="InterPro" id="IPR004358">
    <property type="entry name" value="Sig_transdc_His_kin-like_C"/>
</dbReference>
<dbReference type="Pfam" id="PF12833">
    <property type="entry name" value="HTH_18"/>
    <property type="match status" value="1"/>
</dbReference>
<keyword evidence="4" id="KW-0808">Transferase</keyword>
<name>A0A545UJ76_9GAMM</name>
<evidence type="ECO:0000256" key="7">
    <source>
        <dbReference type="ARBA" id="ARBA00023125"/>
    </source>
</evidence>
<evidence type="ECO:0000256" key="10">
    <source>
        <dbReference type="SAM" id="Coils"/>
    </source>
</evidence>
<dbReference type="SUPFAM" id="SSF52172">
    <property type="entry name" value="CheY-like"/>
    <property type="match status" value="1"/>
</dbReference>
<dbReference type="InterPro" id="IPR011047">
    <property type="entry name" value="Quinoprotein_ADH-like_sf"/>
</dbReference>
<dbReference type="PROSITE" id="PS01124">
    <property type="entry name" value="HTH_ARAC_FAMILY_2"/>
    <property type="match status" value="1"/>
</dbReference>
<dbReference type="SMART" id="SM00388">
    <property type="entry name" value="HisKA"/>
    <property type="match status" value="1"/>
</dbReference>
<reference evidence="15 16" key="1">
    <citation type="submission" date="2019-07" db="EMBL/GenBank/DDBJ databases">
        <title>Draft genome for Aliikangiella sp. M105.</title>
        <authorList>
            <person name="Wang G."/>
        </authorList>
    </citation>
    <scope>NUCLEOTIDE SEQUENCE [LARGE SCALE GENOMIC DNA]</scope>
    <source>
        <strain evidence="15 16">M105</strain>
    </source>
</reference>
<dbReference type="Pfam" id="PF00072">
    <property type="entry name" value="Response_reg"/>
    <property type="match status" value="1"/>
</dbReference>
<dbReference type="InterPro" id="IPR036890">
    <property type="entry name" value="HATPase_C_sf"/>
</dbReference>
<keyword evidence="11" id="KW-0732">Signal</keyword>
<keyword evidence="8" id="KW-0804">Transcription</keyword>
<keyword evidence="7" id="KW-0238">DNA-binding</keyword>
<dbReference type="InterPro" id="IPR009057">
    <property type="entry name" value="Homeodomain-like_sf"/>
</dbReference>
<keyword evidence="6" id="KW-0805">Transcription regulation</keyword>
<dbReference type="Proteomes" id="UP000315439">
    <property type="component" value="Unassembled WGS sequence"/>
</dbReference>
<feature type="domain" description="Response regulatory" evidence="14">
    <location>
        <begin position="1116"/>
        <end position="1231"/>
    </location>
</feature>
<dbReference type="InterPro" id="IPR011006">
    <property type="entry name" value="CheY-like_superfamily"/>
</dbReference>
<evidence type="ECO:0000256" key="11">
    <source>
        <dbReference type="SAM" id="SignalP"/>
    </source>
</evidence>
<dbReference type="Gene3D" id="2.130.10.10">
    <property type="entry name" value="YVTN repeat-like/Quinoprotein amine dehydrogenase"/>
    <property type="match status" value="3"/>
</dbReference>
<dbReference type="Gene3D" id="1.10.287.130">
    <property type="match status" value="1"/>
</dbReference>
<dbReference type="CDD" id="cd17574">
    <property type="entry name" value="REC_OmpR"/>
    <property type="match status" value="1"/>
</dbReference>
<dbReference type="InterPro" id="IPR003661">
    <property type="entry name" value="HisK_dim/P_dom"/>
</dbReference>
<dbReference type="GO" id="GO:0000155">
    <property type="term" value="F:phosphorelay sensor kinase activity"/>
    <property type="evidence" value="ECO:0007669"/>
    <property type="project" value="InterPro"/>
</dbReference>
<keyword evidence="5" id="KW-0418">Kinase</keyword>
<feature type="chain" id="PRO_5022036510" description="histidine kinase" evidence="11">
    <location>
        <begin position="22"/>
        <end position="1375"/>
    </location>
</feature>
<evidence type="ECO:0000259" key="12">
    <source>
        <dbReference type="PROSITE" id="PS01124"/>
    </source>
</evidence>
<feature type="coiled-coil region" evidence="10">
    <location>
        <begin position="876"/>
        <end position="903"/>
    </location>
</feature>
<keyword evidence="3 9" id="KW-0597">Phosphoprotein</keyword>